<evidence type="ECO:0000256" key="1">
    <source>
        <dbReference type="ARBA" id="ARBA00004236"/>
    </source>
</evidence>
<dbReference type="NCBIfam" id="TIGR01195">
    <property type="entry name" value="oadG_fam"/>
    <property type="match status" value="1"/>
</dbReference>
<dbReference type="Pfam" id="PF04277">
    <property type="entry name" value="OAD_gamma"/>
    <property type="match status" value="1"/>
</dbReference>
<dbReference type="GO" id="GO:0005886">
    <property type="term" value="C:plasma membrane"/>
    <property type="evidence" value="ECO:0007669"/>
    <property type="project" value="UniProtKB-SubCell"/>
</dbReference>
<name>A0A9D1TMV0_9FIRM</name>
<accession>A0A9D1TMV0</accession>
<proteinExistence type="predicted"/>
<keyword evidence="3 6" id="KW-0812">Transmembrane</keyword>
<dbReference type="EMBL" id="DXIJ01000103">
    <property type="protein sequence ID" value="HIV86133.1"/>
    <property type="molecule type" value="Genomic_DNA"/>
</dbReference>
<keyword evidence="5 6" id="KW-0472">Membrane</keyword>
<sequence>MSIGEALAEGLRVTVIGMTIVFAVLILLMLVLMAFKLVFYKKEPETGSAQKKTPPDTASTAVKPELDEKELIAVLTAAVAASMNTSTYNLNIKSYKRIGNTSPSWSRAGLNDVINSRF</sequence>
<protein>
    <submittedName>
        <fullName evidence="7">OadG family protein</fullName>
    </submittedName>
</protein>
<dbReference type="Proteomes" id="UP000824162">
    <property type="component" value="Unassembled WGS sequence"/>
</dbReference>
<evidence type="ECO:0000256" key="2">
    <source>
        <dbReference type="ARBA" id="ARBA00022475"/>
    </source>
</evidence>
<comment type="subcellular location">
    <subcellularLocation>
        <location evidence="1">Cell membrane</location>
    </subcellularLocation>
</comment>
<comment type="caution">
    <text evidence="7">The sequence shown here is derived from an EMBL/GenBank/DDBJ whole genome shotgun (WGS) entry which is preliminary data.</text>
</comment>
<dbReference type="InterPro" id="IPR005899">
    <property type="entry name" value="Na_pump_deCOase"/>
</dbReference>
<keyword evidence="4 6" id="KW-1133">Transmembrane helix</keyword>
<evidence type="ECO:0000256" key="5">
    <source>
        <dbReference type="ARBA" id="ARBA00023136"/>
    </source>
</evidence>
<reference evidence="7" key="2">
    <citation type="submission" date="2021-04" db="EMBL/GenBank/DDBJ databases">
        <authorList>
            <person name="Gilroy R."/>
        </authorList>
    </citation>
    <scope>NUCLEOTIDE SEQUENCE</scope>
    <source>
        <strain evidence="7">5790</strain>
    </source>
</reference>
<evidence type="ECO:0000313" key="7">
    <source>
        <dbReference type="EMBL" id="HIV86133.1"/>
    </source>
</evidence>
<feature type="transmembrane region" description="Helical" evidence="6">
    <location>
        <begin position="15"/>
        <end position="35"/>
    </location>
</feature>
<dbReference type="GO" id="GO:0015081">
    <property type="term" value="F:sodium ion transmembrane transporter activity"/>
    <property type="evidence" value="ECO:0007669"/>
    <property type="project" value="InterPro"/>
</dbReference>
<evidence type="ECO:0000256" key="4">
    <source>
        <dbReference type="ARBA" id="ARBA00022989"/>
    </source>
</evidence>
<organism evidence="7 8">
    <name type="scientific">Candidatus Monoglobus merdigallinarum</name>
    <dbReference type="NCBI Taxonomy" id="2838698"/>
    <lineage>
        <taxon>Bacteria</taxon>
        <taxon>Bacillati</taxon>
        <taxon>Bacillota</taxon>
        <taxon>Clostridia</taxon>
        <taxon>Monoglobales</taxon>
        <taxon>Monoglobaceae</taxon>
        <taxon>Monoglobus</taxon>
    </lineage>
</organism>
<gene>
    <name evidence="7" type="ORF">H9900_04915</name>
</gene>
<reference evidence="7" key="1">
    <citation type="journal article" date="2021" name="PeerJ">
        <title>Extensive microbial diversity within the chicken gut microbiome revealed by metagenomics and culture.</title>
        <authorList>
            <person name="Gilroy R."/>
            <person name="Ravi A."/>
            <person name="Getino M."/>
            <person name="Pursley I."/>
            <person name="Horton D.L."/>
            <person name="Alikhan N.F."/>
            <person name="Baker D."/>
            <person name="Gharbi K."/>
            <person name="Hall N."/>
            <person name="Watson M."/>
            <person name="Adriaenssens E.M."/>
            <person name="Foster-Nyarko E."/>
            <person name="Jarju S."/>
            <person name="Secka A."/>
            <person name="Antonio M."/>
            <person name="Oren A."/>
            <person name="Chaudhuri R.R."/>
            <person name="La Ragione R."/>
            <person name="Hildebrand F."/>
            <person name="Pallen M.J."/>
        </authorList>
    </citation>
    <scope>NUCLEOTIDE SEQUENCE</scope>
    <source>
        <strain evidence="7">5790</strain>
    </source>
</reference>
<dbReference type="AlphaFoldDB" id="A0A9D1TMV0"/>
<evidence type="ECO:0000256" key="6">
    <source>
        <dbReference type="SAM" id="Phobius"/>
    </source>
</evidence>
<keyword evidence="2" id="KW-1003">Cell membrane</keyword>
<evidence type="ECO:0000313" key="8">
    <source>
        <dbReference type="Proteomes" id="UP000824162"/>
    </source>
</evidence>
<dbReference type="GO" id="GO:0036376">
    <property type="term" value="P:sodium ion export across plasma membrane"/>
    <property type="evidence" value="ECO:0007669"/>
    <property type="project" value="InterPro"/>
</dbReference>
<evidence type="ECO:0000256" key="3">
    <source>
        <dbReference type="ARBA" id="ARBA00022692"/>
    </source>
</evidence>